<keyword evidence="3" id="KW-0812">Transmembrane</keyword>
<reference evidence="4" key="1">
    <citation type="submission" date="2020-11" db="EMBL/GenBank/DDBJ databases">
        <title>RNA virus dark matter in the feces of wild birds.</title>
        <authorList>
            <person name="Lu X."/>
            <person name="Yang X.S."/>
            <person name="Zhang W."/>
        </authorList>
    </citation>
    <scope>NUCLEOTIDE SEQUENCE</scope>
    <source>
        <strain evidence="4">Swallow134con207</strain>
    </source>
</reference>
<dbReference type="Gene3D" id="2.40.10.10">
    <property type="entry name" value="Trypsin-like serine proteases"/>
    <property type="match status" value="2"/>
</dbReference>
<keyword evidence="3" id="KW-0472">Membrane</keyword>
<proteinExistence type="predicted"/>
<dbReference type="GO" id="GO:0016787">
    <property type="term" value="F:hydrolase activity"/>
    <property type="evidence" value="ECO:0007669"/>
    <property type="project" value="UniProtKB-KW"/>
</dbReference>
<dbReference type="InterPro" id="IPR009003">
    <property type="entry name" value="Peptidase_S1_PA"/>
</dbReference>
<feature type="transmembrane region" description="Helical" evidence="3">
    <location>
        <begin position="56"/>
        <end position="73"/>
    </location>
</feature>
<name>A0A8K1U4U2_9VIRU</name>
<evidence type="ECO:0008006" key="5">
    <source>
        <dbReference type="Google" id="ProtNLM"/>
    </source>
</evidence>
<accession>A0A8K1U4U2</accession>
<dbReference type="SUPFAM" id="SSF50494">
    <property type="entry name" value="Trypsin-like serine proteases"/>
    <property type="match status" value="1"/>
</dbReference>
<sequence>MFDIFDVDFSYWGGVATGMMLAPLVWFVQRCMFEVRLDNFSSRQLLVELYTRHQQFILLAVAAFVLFHSPYYFKILRWFFRLPKKYWKIVFDDCVTVVRTIDPVYVPEKYVAGSDYRDGIRPAFQVAIYASTPSKTWEFRGEGWRVDDNLVTARHVVSDESIVYRIMADERFLDIDGSRFERFDFDLATIFVPIADWATLGVKRANLSGKAVGDYQVASCYSRGKISSGVIHTYQSMPHIVYDGSTRPGCSGAPLFVGSTVYGLHLGAGKVNLGLDATWVSKVIYKAESSEDAVLAEIVDKFTKTGRKTVFKTFEGDDIYLLSGGKYYTFDFARLSDDVREALDYESSYTGQYANESVGTFDRADSGSVSRVARNSLNVDRASVSAEARKLKADGPASHQSSQVNFALSDSVENPLASTSGLGSILAQLKKASESIVPSPPESRKESRGKTKKSRRPRRRTPSQGSVA</sequence>
<keyword evidence="3" id="KW-1133">Transmembrane helix</keyword>
<evidence type="ECO:0000256" key="3">
    <source>
        <dbReference type="SAM" id="Phobius"/>
    </source>
</evidence>
<feature type="compositionally biased region" description="Basic residues" evidence="2">
    <location>
        <begin position="450"/>
        <end position="461"/>
    </location>
</feature>
<dbReference type="InterPro" id="IPR043504">
    <property type="entry name" value="Peptidase_S1_PA_chymotrypsin"/>
</dbReference>
<protein>
    <recommendedName>
        <fullName evidence="5">Serine protease</fullName>
    </recommendedName>
</protein>
<evidence type="ECO:0000313" key="4">
    <source>
        <dbReference type="EMBL" id="UGO57593.1"/>
    </source>
</evidence>
<evidence type="ECO:0000256" key="2">
    <source>
        <dbReference type="SAM" id="MobiDB-lite"/>
    </source>
</evidence>
<organism evidence="4">
    <name type="scientific">Riboviria sp</name>
    <dbReference type="NCBI Taxonomy" id="2585031"/>
    <lineage>
        <taxon>Viruses</taxon>
        <taxon>Riboviria</taxon>
    </lineage>
</organism>
<evidence type="ECO:0000256" key="1">
    <source>
        <dbReference type="ARBA" id="ARBA00022801"/>
    </source>
</evidence>
<feature type="region of interest" description="Disordered" evidence="2">
    <location>
        <begin position="430"/>
        <end position="468"/>
    </location>
</feature>
<keyword evidence="1" id="KW-0378">Hydrolase</keyword>
<dbReference type="EMBL" id="MW239530">
    <property type="protein sequence ID" value="UGO57593.1"/>
    <property type="molecule type" value="Genomic_RNA"/>
</dbReference>
<feature type="transmembrane region" description="Helical" evidence="3">
    <location>
        <begin position="12"/>
        <end position="35"/>
    </location>
</feature>